<dbReference type="RefSeq" id="WP_093368649.1">
    <property type="nucleotide sequence ID" value="NZ_FOQA01000001.1"/>
</dbReference>
<dbReference type="Gene3D" id="3.40.1550.10">
    <property type="entry name" value="CheC-like"/>
    <property type="match status" value="1"/>
</dbReference>
<dbReference type="InterPro" id="IPR051469">
    <property type="entry name" value="FliN/MopA/SpaO"/>
</dbReference>
<evidence type="ECO:0000259" key="2">
    <source>
        <dbReference type="Pfam" id="PF04509"/>
    </source>
</evidence>
<dbReference type="GO" id="GO:0006935">
    <property type="term" value="P:chemotaxis"/>
    <property type="evidence" value="ECO:0007669"/>
    <property type="project" value="UniProtKB-KW"/>
</dbReference>
<dbReference type="SUPFAM" id="SSF103039">
    <property type="entry name" value="CheC-like"/>
    <property type="match status" value="1"/>
</dbReference>
<keyword evidence="1" id="KW-0145">Chemotaxis</keyword>
<accession>A0A1I3AE74</accession>
<reference evidence="4" key="1">
    <citation type="submission" date="2016-10" db="EMBL/GenBank/DDBJ databases">
        <authorList>
            <person name="Varghese N."/>
            <person name="Submissions S."/>
        </authorList>
    </citation>
    <scope>NUCLEOTIDE SEQUENCE [LARGE SCALE GENOMIC DNA]</scope>
    <source>
        <strain evidence="4">Z-7934</strain>
    </source>
</reference>
<dbReference type="OrthoDB" id="456328at2"/>
<dbReference type="STRING" id="69895.SAMN05192551_101143"/>
<organism evidence="3 4">
    <name type="scientific">Tindallia magadiensis</name>
    <dbReference type="NCBI Taxonomy" id="69895"/>
    <lineage>
        <taxon>Bacteria</taxon>
        <taxon>Bacillati</taxon>
        <taxon>Bacillota</taxon>
        <taxon>Clostridia</taxon>
        <taxon>Peptostreptococcales</taxon>
        <taxon>Tindalliaceae</taxon>
        <taxon>Tindallia</taxon>
    </lineage>
</organism>
<dbReference type="PANTHER" id="PTHR43484">
    <property type="match status" value="1"/>
</dbReference>
<evidence type="ECO:0000256" key="1">
    <source>
        <dbReference type="ARBA" id="ARBA00022500"/>
    </source>
</evidence>
<proteinExistence type="predicted"/>
<dbReference type="InterPro" id="IPR028976">
    <property type="entry name" value="CheC-like_sf"/>
</dbReference>
<evidence type="ECO:0000313" key="3">
    <source>
        <dbReference type="EMBL" id="SFH48029.1"/>
    </source>
</evidence>
<sequence length="217" mass="24314">MLNELQKEALREHMNIYVGQAASLLSDMLQKKITLTTPELFILSKSQNDRAIYEKMKPSFFNSHVVVSTLKFGSVFSGNAQLIFPRDKSQWLVKLILGEIENVGDVPEALAQEELTDTDFDAIREIGNVILNSIVGALGNLLEVKLDYSLPEVQAFFYPEQEGELFEGKDPHVLIINNSFSIEEFETQGAILIVLGLDSIVELTAKINEILLDLEDI</sequence>
<gene>
    <name evidence="3" type="ORF">SAMN05192551_101143</name>
</gene>
<name>A0A1I3AE74_9FIRM</name>
<dbReference type="Proteomes" id="UP000199287">
    <property type="component" value="Unassembled WGS sequence"/>
</dbReference>
<dbReference type="CDD" id="cd17910">
    <property type="entry name" value="CheC_ClassII"/>
    <property type="match status" value="1"/>
</dbReference>
<dbReference type="Pfam" id="PF04509">
    <property type="entry name" value="CheC"/>
    <property type="match status" value="1"/>
</dbReference>
<feature type="domain" description="CheC-like protein" evidence="2">
    <location>
        <begin position="7"/>
        <end position="41"/>
    </location>
</feature>
<protein>
    <submittedName>
        <fullName evidence="3">Chemotaxis protein CheC</fullName>
    </submittedName>
</protein>
<keyword evidence="4" id="KW-1185">Reference proteome</keyword>
<dbReference type="InterPro" id="IPR007597">
    <property type="entry name" value="CheC"/>
</dbReference>
<dbReference type="EMBL" id="FOQA01000001">
    <property type="protein sequence ID" value="SFH48029.1"/>
    <property type="molecule type" value="Genomic_DNA"/>
</dbReference>
<evidence type="ECO:0000313" key="4">
    <source>
        <dbReference type="Proteomes" id="UP000199287"/>
    </source>
</evidence>
<dbReference type="PANTHER" id="PTHR43484:SF1">
    <property type="entry name" value="FLAGELLAR MOTOR SWITCH PROTEIN FLIN"/>
    <property type="match status" value="1"/>
</dbReference>
<dbReference type="GO" id="GO:0016787">
    <property type="term" value="F:hydrolase activity"/>
    <property type="evidence" value="ECO:0007669"/>
    <property type="project" value="InterPro"/>
</dbReference>
<dbReference type="AlphaFoldDB" id="A0A1I3AE74"/>